<comment type="similarity">
    <text evidence="1">Belongs to the GPI inositol-deacylase family.</text>
</comment>
<evidence type="ECO:0000313" key="4">
    <source>
        <dbReference type="EMBL" id="JAC80692.1"/>
    </source>
</evidence>
<dbReference type="PANTHER" id="PTHR47909:SF2">
    <property type="entry name" value="GPI INOSITOL-DEACYLASE"/>
    <property type="match status" value="1"/>
</dbReference>
<dbReference type="EC" id="3.1.-.-" evidence="1"/>
<protein>
    <recommendedName>
        <fullName evidence="1">GPI inositol-deacylase</fullName>
        <ecNumber evidence="1">3.1.-.-</ecNumber>
    </recommendedName>
</protein>
<dbReference type="EMBL" id="GBEZ01004532">
    <property type="protein sequence ID" value="JAC80692.1"/>
    <property type="molecule type" value="Transcribed_RNA"/>
</dbReference>
<dbReference type="Pfam" id="PF07819">
    <property type="entry name" value="PGAP1"/>
    <property type="match status" value="1"/>
</dbReference>
<keyword evidence="1" id="KW-0813">Transport</keyword>
<proteinExistence type="inferred from homology"/>
<gene>
    <name evidence="4" type="ORF">TSPGSL018_9709</name>
</gene>
<keyword evidence="1" id="KW-0653">Protein transport</keyword>
<keyword evidence="1" id="KW-0472">Membrane</keyword>
<sequence>SVSSFSRAPKSGLTQRHLRRTPPLRSWLRWNSTGTSNKSRTLLTGSSQTTPSETYSVTGIAKQNSWINDVLPFTPSELPRVEALHNQPPIVILPGFGNNSSDYTAPFGEEEFSLAASLQDRGFNVFVVPVERRDWFKVARALLSRRFWTKTCTTDPGYTWYLDRVAATIDEALEETGSTQVDLVGHSAGGWLARAFLVDGKYIGGGAEVNGSVRRLVTLGTPHQPPPNPSKDVTAGALSWIDAAAPEELLSRHGVKCACVCGRAVRGNSEAAKNTLGRYAFNSYSMVCGEGEGTEGDCVVPVRSAGIEGVETLVLDGVFHSMSKVGTYGVKAEPPWYGSGDVVDAWLGALVGEAGAEPVGPVGSEEADPAAAAAAA</sequence>
<evidence type="ECO:0000259" key="3">
    <source>
        <dbReference type="Pfam" id="PF07819"/>
    </source>
</evidence>
<dbReference type="GO" id="GO:0015031">
    <property type="term" value="P:protein transport"/>
    <property type="evidence" value="ECO:0007669"/>
    <property type="project" value="UniProtKB-KW"/>
</dbReference>
<dbReference type="Gene3D" id="3.40.50.1820">
    <property type="entry name" value="alpha/beta hydrolase"/>
    <property type="match status" value="1"/>
</dbReference>
<feature type="region of interest" description="Disordered" evidence="2">
    <location>
        <begin position="24"/>
        <end position="54"/>
    </location>
</feature>
<dbReference type="GO" id="GO:0005789">
    <property type="term" value="C:endoplasmic reticulum membrane"/>
    <property type="evidence" value="ECO:0007669"/>
    <property type="project" value="UniProtKB-SubCell"/>
</dbReference>
<feature type="compositionally biased region" description="Polar residues" evidence="2">
    <location>
        <begin position="29"/>
        <end position="54"/>
    </location>
</feature>
<evidence type="ECO:0000256" key="2">
    <source>
        <dbReference type="SAM" id="MobiDB-lite"/>
    </source>
</evidence>
<dbReference type="AlphaFoldDB" id="A0A061S6B3"/>
<keyword evidence="1" id="KW-0378">Hydrolase</keyword>
<evidence type="ECO:0000256" key="1">
    <source>
        <dbReference type="RuleBase" id="RU365011"/>
    </source>
</evidence>
<comment type="subcellular location">
    <subcellularLocation>
        <location evidence="1">Endoplasmic reticulum membrane</location>
    </subcellularLocation>
</comment>
<organism evidence="4">
    <name type="scientific">Tetraselmis sp. GSL018</name>
    <dbReference type="NCBI Taxonomy" id="582737"/>
    <lineage>
        <taxon>Eukaryota</taxon>
        <taxon>Viridiplantae</taxon>
        <taxon>Chlorophyta</taxon>
        <taxon>core chlorophytes</taxon>
        <taxon>Chlorodendrophyceae</taxon>
        <taxon>Chlorodendrales</taxon>
        <taxon>Chlorodendraceae</taxon>
        <taxon>Tetraselmis</taxon>
    </lineage>
</organism>
<comment type="function">
    <text evidence="1">Involved in inositol deacylation of GPI-anchored proteins which plays important roles in the quality control and ER-associated degradation of GPI-anchored proteins.</text>
</comment>
<dbReference type="InterPro" id="IPR012908">
    <property type="entry name" value="PGAP1-ab_dom-like"/>
</dbReference>
<feature type="domain" description="GPI inositol-deacylase PGAP1-like alpha/beta" evidence="3">
    <location>
        <begin position="161"/>
        <end position="228"/>
    </location>
</feature>
<dbReference type="PANTHER" id="PTHR47909">
    <property type="entry name" value="ALPHA/BETA-HYDROLASES SUPERFAMILY PROTEIN"/>
    <property type="match status" value="1"/>
</dbReference>
<dbReference type="GO" id="GO:0016788">
    <property type="term" value="F:hydrolase activity, acting on ester bonds"/>
    <property type="evidence" value="ECO:0007669"/>
    <property type="project" value="InterPro"/>
</dbReference>
<feature type="non-terminal residue" evidence="4">
    <location>
        <position position="1"/>
    </location>
</feature>
<dbReference type="SUPFAM" id="SSF53474">
    <property type="entry name" value="alpha/beta-Hydrolases"/>
    <property type="match status" value="1"/>
</dbReference>
<reference evidence="4" key="1">
    <citation type="submission" date="2014-05" db="EMBL/GenBank/DDBJ databases">
        <title>The transcriptome of the halophilic microalga Tetraselmis sp. GSL018 isolated from the Great Salt Lake, Utah.</title>
        <authorList>
            <person name="Jinkerson R.E."/>
            <person name="D'Adamo S."/>
            <person name="Posewitz M.C."/>
        </authorList>
    </citation>
    <scope>NUCLEOTIDE SEQUENCE</scope>
    <source>
        <strain evidence="4">GSL018</strain>
    </source>
</reference>
<dbReference type="InterPro" id="IPR029058">
    <property type="entry name" value="AB_hydrolase_fold"/>
</dbReference>
<name>A0A061S6B3_9CHLO</name>
<keyword evidence="1" id="KW-0256">Endoplasmic reticulum</keyword>
<accession>A0A061S6B3</accession>